<dbReference type="EMBL" id="CP059733">
    <property type="protein sequence ID" value="WDE05506.1"/>
    <property type="molecule type" value="Genomic_DNA"/>
</dbReference>
<proteinExistence type="predicted"/>
<name>A0AAF0C9I4_9GAMM</name>
<dbReference type="PANTHER" id="PTHR32305">
    <property type="match status" value="1"/>
</dbReference>
<sequence>MRMNAYLTAVFCTVFLLISFSASASDDISAPPALPPSMEDEVVSSASDDFIGDFITIPQTQNEAKLGASIFGDEIDLYSGGVTFKRSDVRLAPVGDLDIGYTMSYSVNMPQVSGWLEELPRIQSSYGYSRDLAEQFTQSKAAKTGNYCSTDYTIEGGAAYIGAKSFYSTPTLIVPGKVNERLLINDNTSSPGSDTFITKNGWSVACFNSQETGVQGFIAKAPNGTKYYFDVYGNRGGVAQTSRTKLDKFTLQTSLNDVMDASDDVAFTQVNEALFVSKIEDRFGNWAKFEYTPLQYYKIGVDPSDRLVSNQLKKISTSDGQQITVDFDGVNKTVSANGRQWQYAFIAENKFKVVLPSKKEWVYNFFPATSPFLKLNQNGLQCNAALHPQDSETVTIEHPTGAVGSFSFNLTRIDLANSNDRIACSSAFSLREKAITYSANKQYKWSYGYSTNKGQFRGGNITEAHKLQGVVPGNIDRYLNKKTTVTLPDQTSEVYFINRDEDSGNFGSINAVQYFDKTATLKREIQSTYQQLPHLGSQVQGWYWHLGLQELYVKKAELTVDKSTGDSYLSEYQDFNFFGQPGINRQKFTAGNSLSKREKYFKYGFVHDYDNWAINQPASTAVSASGQAGSYTELSKTTYKKVSYANQYADLLLPDAAFEYGQRIKTYQSYDAQGNIKRIEFNIPRTTGTGNRFIEYTNYKRGQPQTMTVPSRTGTGSISASRTLDDNGWITSTTDYHGVKTGYKYDVMGRLVSIDLANDTTYGNNWLDTHFQWNDTTNTRTVSRCTLDSTKTACVAGTTALIVNEEHDALLRLTGATEENKINVSAGSNVRYQNFAYDYNNRSTFTSFLSNSSTETKGITTTYDALGRIGSVASTGSGTVNYDYLPGNSIKVTDGKGNVTTTTYLAYGTPDYQQTIAIASPEGVTTDIAVNLFGNIISIRQSGTQGYAVEQTEYRAYDAQQRLCQIKRTDVGTTVIGYNTLGEITWQAQGQTGASNNACNSSVAGTAKVTFGYDNLGGRDSISYGDGTPTRTFTLDNNGNVTGITGDGYQQSYQYNNRRLLEKETLSVDGKTFTLDYGYDGLGALNSLAYPDGKGAVNFAPNGFGQATQAIRVDGSDSTVFVKGGSDKVSYHPNGTINTFTYGNNLVHKTTLNSRQLPQLIHDYLGGTSKVKLSYGYDNNNNITSIINGVDSNFSLSALTYDGLDRLKSTTGNSAGIGSSALSYDALGNIRRYSNTSVLNSSNLTYGYNGSFRLSSVTGTGSEGYNFSQSGSYDSRGNVTHNGKRSFSYNLANQMEASGANRYLYDGYDRRIKATDSKGTSYSMYSQQGRLLYRETAKGGISYIYLGDKLVAKTGAGVVTKSDDAGYNSVMNFKPFGETIEAPNDEIGYTGHKFDTDLGLSYMQARYYDPVIGRFYSNDPVGFRDVYSFNRYVYANNNPYKYIDPTGKIPLIPIAIFIAKEAAGEAFEQATGIPAPTLKNAGKAAGKQVLKSTRKLRGGTFNKAKKDRINEAGGTCEYCQNAKATQGDHAKTLNSFKKDVNEGKMTAAEAKTVANGKDNIVASCKQCNQVDKHTKDLGTGPGKYNPPNPNERVQAMLKEIK</sequence>
<dbReference type="RefSeq" id="WP_084723939.1">
    <property type="nucleotide sequence ID" value="NZ_CP059733.1"/>
</dbReference>
<dbReference type="NCBIfam" id="TIGR03696">
    <property type="entry name" value="Rhs_assc_core"/>
    <property type="match status" value="1"/>
</dbReference>
<evidence type="ECO:0000313" key="3">
    <source>
        <dbReference type="Proteomes" id="UP000032352"/>
    </source>
</evidence>
<dbReference type="Pfam" id="PF05593">
    <property type="entry name" value="RHS_repeat"/>
    <property type="match status" value="1"/>
</dbReference>
<dbReference type="InterPro" id="IPR022385">
    <property type="entry name" value="Rhs_assc_core"/>
</dbReference>
<protein>
    <submittedName>
        <fullName evidence="2">RHS repeat-associated core domain-containing protein</fullName>
    </submittedName>
</protein>
<feature type="signal peptide" evidence="1">
    <location>
        <begin position="1"/>
        <end position="24"/>
    </location>
</feature>
<dbReference type="InterPro" id="IPR050708">
    <property type="entry name" value="T6SS_VgrG/RHS"/>
</dbReference>
<accession>A0AAF0C9I4</accession>
<reference evidence="2 3" key="1">
    <citation type="journal article" date="2015" name="Genome Announc.">
        <title>Draft Genome Sequences of Marine Isolates of Thalassomonas viridans and Thalassomonas actiniarum.</title>
        <authorList>
            <person name="Olonade I."/>
            <person name="van Zyl L.J."/>
            <person name="Trindade M."/>
        </authorList>
    </citation>
    <scope>NUCLEOTIDE SEQUENCE [LARGE SCALE GENOMIC DNA]</scope>
    <source>
        <strain evidence="2 3">XOM25</strain>
    </source>
</reference>
<keyword evidence="3" id="KW-1185">Reference proteome</keyword>
<organism evidence="2 3">
    <name type="scientific">Thalassomonas viridans</name>
    <dbReference type="NCBI Taxonomy" id="137584"/>
    <lineage>
        <taxon>Bacteria</taxon>
        <taxon>Pseudomonadati</taxon>
        <taxon>Pseudomonadota</taxon>
        <taxon>Gammaproteobacteria</taxon>
        <taxon>Alteromonadales</taxon>
        <taxon>Colwelliaceae</taxon>
        <taxon>Thalassomonas</taxon>
    </lineage>
</organism>
<reference evidence="2 3" key="2">
    <citation type="journal article" date="2022" name="Mar. Drugs">
        <title>Bioassay-Guided Fractionation Leads to the Detection of Cholic Acid Generated by the Rare Thalassomonas sp.</title>
        <authorList>
            <person name="Pheiffer F."/>
            <person name="Schneider Y.K."/>
            <person name="Hansen E.H."/>
            <person name="Andersen J.H."/>
            <person name="Isaksson J."/>
            <person name="Busche T."/>
            <person name="R C."/>
            <person name="Kalinowski J."/>
            <person name="Zyl L.V."/>
            <person name="Trindade M."/>
        </authorList>
    </citation>
    <scope>NUCLEOTIDE SEQUENCE [LARGE SCALE GENOMIC DNA]</scope>
    <source>
        <strain evidence="2 3">XOM25</strain>
    </source>
</reference>
<gene>
    <name evidence="2" type="ORF">SG34_000720</name>
</gene>
<dbReference type="InterPro" id="IPR031325">
    <property type="entry name" value="RHS_repeat"/>
</dbReference>
<dbReference type="Proteomes" id="UP000032352">
    <property type="component" value="Chromosome"/>
</dbReference>
<dbReference type="Gene3D" id="2.180.10.10">
    <property type="entry name" value="RHS repeat-associated core"/>
    <property type="match status" value="3"/>
</dbReference>
<feature type="chain" id="PRO_5041976376" evidence="1">
    <location>
        <begin position="25"/>
        <end position="1601"/>
    </location>
</feature>
<keyword evidence="1" id="KW-0732">Signal</keyword>
<dbReference type="PANTHER" id="PTHR32305:SF15">
    <property type="entry name" value="PROTEIN RHSA-RELATED"/>
    <property type="match status" value="1"/>
</dbReference>
<dbReference type="KEGG" id="tvd:SG34_000720"/>
<evidence type="ECO:0000313" key="2">
    <source>
        <dbReference type="EMBL" id="WDE05506.1"/>
    </source>
</evidence>
<evidence type="ECO:0000256" key="1">
    <source>
        <dbReference type="SAM" id="SignalP"/>
    </source>
</evidence>